<feature type="transmembrane region" description="Helical" evidence="2">
    <location>
        <begin position="305"/>
        <end position="323"/>
    </location>
</feature>
<reference evidence="3" key="1">
    <citation type="submission" date="2024-02" db="EMBL/GenBank/DDBJ databases">
        <authorList>
            <consortium name="ELIXIR-Norway"/>
            <consortium name="Elixir Norway"/>
        </authorList>
    </citation>
    <scope>NUCLEOTIDE SEQUENCE</scope>
</reference>
<protein>
    <submittedName>
        <fullName evidence="3">Uncharacterized protein</fullName>
    </submittedName>
</protein>
<evidence type="ECO:0000256" key="1">
    <source>
        <dbReference type="SAM" id="MobiDB-lite"/>
    </source>
</evidence>
<proteinExistence type="predicted"/>
<feature type="region of interest" description="Disordered" evidence="1">
    <location>
        <begin position="91"/>
        <end position="113"/>
    </location>
</feature>
<evidence type="ECO:0000313" key="4">
    <source>
        <dbReference type="Proteomes" id="UP001497512"/>
    </source>
</evidence>
<dbReference type="InterPro" id="IPR056894">
    <property type="entry name" value="AtTam38"/>
</dbReference>
<dbReference type="EMBL" id="OZ019904">
    <property type="protein sequence ID" value="CAK9199921.1"/>
    <property type="molecule type" value="Genomic_DNA"/>
</dbReference>
<keyword evidence="2" id="KW-0472">Membrane</keyword>
<feature type="transmembrane region" description="Helical" evidence="2">
    <location>
        <begin position="189"/>
        <end position="210"/>
    </location>
</feature>
<accession>A0ABP0TMQ9</accession>
<evidence type="ECO:0000313" key="3">
    <source>
        <dbReference type="EMBL" id="CAK9199921.1"/>
    </source>
</evidence>
<feature type="transmembrane region" description="Helical" evidence="2">
    <location>
        <begin position="247"/>
        <end position="280"/>
    </location>
</feature>
<keyword evidence="2" id="KW-0812">Transmembrane</keyword>
<keyword evidence="2" id="KW-1133">Transmembrane helix</keyword>
<keyword evidence="4" id="KW-1185">Reference proteome</keyword>
<gene>
    <name evidence="3" type="ORF">CSSPTR1EN2_LOCUS5178</name>
</gene>
<sequence length="372" mass="39528">MAHHITNTMASRSLLTSIRTVGGIASSQSTYGCKLRLRAGGGSSSRTSPSVFLGVNGPPFGSPLQQHCRTVWTPSLGMGARRPELGLRYAESPSAPSRYGESEEPQDGDKNVRRGSNLPHFFKELSKDPGDPPNLWLWACGFVVVVLMRDTIFRELAHWVIWAGRLALYAADALTLGLAALTNVAAEPIAVVLTLVGSTAVAVSDLYHFILDTTPVLALVKALVLSSAVLSIGDASASTVRGSESPLVGVATLLGVAGVLEVLSPIGLLLSLALLTAYAFLIQKADLVSGLMPATVTIVAVSEPVLQVLAFLLFVIVSIYANWKMTPQQEENKVTPKRRRAPVILLAAAFAVAITLAARVLYARSVAWLLVR</sequence>
<organism evidence="3 4">
    <name type="scientific">Sphagnum troendelagicum</name>
    <dbReference type="NCBI Taxonomy" id="128251"/>
    <lineage>
        <taxon>Eukaryota</taxon>
        <taxon>Viridiplantae</taxon>
        <taxon>Streptophyta</taxon>
        <taxon>Embryophyta</taxon>
        <taxon>Bryophyta</taxon>
        <taxon>Sphagnophytina</taxon>
        <taxon>Sphagnopsida</taxon>
        <taxon>Sphagnales</taxon>
        <taxon>Sphagnaceae</taxon>
        <taxon>Sphagnum</taxon>
    </lineage>
</organism>
<dbReference type="Pfam" id="PF25114">
    <property type="entry name" value="AtTam38"/>
    <property type="match status" value="1"/>
</dbReference>
<name>A0ABP0TMQ9_9BRYO</name>
<feature type="transmembrane region" description="Helical" evidence="2">
    <location>
        <begin position="343"/>
        <end position="362"/>
    </location>
</feature>
<evidence type="ECO:0000256" key="2">
    <source>
        <dbReference type="SAM" id="Phobius"/>
    </source>
</evidence>
<feature type="transmembrane region" description="Helical" evidence="2">
    <location>
        <begin position="159"/>
        <end position="182"/>
    </location>
</feature>
<dbReference type="Proteomes" id="UP001497512">
    <property type="component" value="Chromosome 12"/>
</dbReference>